<sequence>MEQHCMWTAWSEIATVRNTETRNDRRLEASRFEEDCFGLSVQLNNKGILGGVGGSEGELPDDICPGFDVLSFDIGGFAETT</sequence>
<protein>
    <submittedName>
        <fullName evidence="1">Uncharacterized protein</fullName>
    </submittedName>
</protein>
<proteinExistence type="predicted"/>
<reference evidence="1 2" key="1">
    <citation type="journal article" date="2015" name="Nature">
        <title>rRNA introns, odd ribosomes, and small enigmatic genomes across a large radiation of phyla.</title>
        <authorList>
            <person name="Brown C.T."/>
            <person name="Hug L.A."/>
            <person name="Thomas B.C."/>
            <person name="Sharon I."/>
            <person name="Castelle C.J."/>
            <person name="Singh A."/>
            <person name="Wilkins M.J."/>
            <person name="Williams K.H."/>
            <person name="Banfield J.F."/>
        </authorList>
    </citation>
    <scope>NUCLEOTIDE SEQUENCE [LARGE SCALE GENOMIC DNA]</scope>
</reference>
<dbReference type="EMBL" id="LCMI01000006">
    <property type="protein sequence ID" value="KKU33047.1"/>
    <property type="molecule type" value="Genomic_DNA"/>
</dbReference>
<evidence type="ECO:0000313" key="2">
    <source>
        <dbReference type="Proteomes" id="UP000034794"/>
    </source>
</evidence>
<organism evidence="1 2">
    <name type="scientific">Candidatus Collierbacteria bacterium GW2011_GWA2_46_26</name>
    <dbReference type="NCBI Taxonomy" id="1618381"/>
    <lineage>
        <taxon>Bacteria</taxon>
        <taxon>Candidatus Collieribacteriota</taxon>
    </lineage>
</organism>
<evidence type="ECO:0000313" key="1">
    <source>
        <dbReference type="EMBL" id="KKU33047.1"/>
    </source>
</evidence>
<gene>
    <name evidence="1" type="ORF">UX47_C0006G0018</name>
</gene>
<dbReference type="Proteomes" id="UP000034794">
    <property type="component" value="Unassembled WGS sequence"/>
</dbReference>
<comment type="caution">
    <text evidence="1">The sequence shown here is derived from an EMBL/GenBank/DDBJ whole genome shotgun (WGS) entry which is preliminary data.</text>
</comment>
<name>A0A0G1PK14_9BACT</name>
<accession>A0A0G1PK14</accession>
<dbReference type="AlphaFoldDB" id="A0A0G1PK14"/>